<dbReference type="PANTHER" id="PTHR47183">
    <property type="entry name" value="GLUCOSE-1-PHOSPHATE CYTIDYLYLTRANSFERASE-RELATED"/>
    <property type="match status" value="1"/>
</dbReference>
<dbReference type="PANTHER" id="PTHR47183:SF1">
    <property type="entry name" value="GLUCOSE-1-PHOSPHATE CYTIDYLYLTRANSFERASE"/>
    <property type="match status" value="1"/>
</dbReference>
<dbReference type="EC" id="2.7.7.33" evidence="2"/>
<dbReference type="InterPro" id="IPR005835">
    <property type="entry name" value="NTP_transferase_dom"/>
</dbReference>
<dbReference type="InterPro" id="IPR029044">
    <property type="entry name" value="Nucleotide-diphossugar_trans"/>
</dbReference>
<accession>A0A1Y5TGK6</accession>
<reference evidence="2 3" key="1">
    <citation type="submission" date="2017-03" db="EMBL/GenBank/DDBJ databases">
        <authorList>
            <person name="Afonso C.L."/>
            <person name="Miller P.J."/>
            <person name="Scott M.A."/>
            <person name="Spackman E."/>
            <person name="Goraichik I."/>
            <person name="Dimitrov K.M."/>
            <person name="Suarez D.L."/>
            <person name="Swayne D.E."/>
        </authorList>
    </citation>
    <scope>NUCLEOTIDE SEQUENCE [LARGE SCALE GENOMIC DNA]</scope>
    <source>
        <strain evidence="2 3">CECT 7691</strain>
    </source>
</reference>
<dbReference type="SUPFAM" id="SSF53448">
    <property type="entry name" value="Nucleotide-diphospho-sugar transferases"/>
    <property type="match status" value="1"/>
</dbReference>
<dbReference type="Gene3D" id="3.90.550.10">
    <property type="entry name" value="Spore Coat Polysaccharide Biosynthesis Protein SpsA, Chain A"/>
    <property type="match status" value="1"/>
</dbReference>
<keyword evidence="2" id="KW-0808">Transferase</keyword>
<evidence type="ECO:0000313" key="3">
    <source>
        <dbReference type="Proteomes" id="UP000193200"/>
    </source>
</evidence>
<dbReference type="InParanoid" id="A0A1Y5TGK6"/>
<dbReference type="EMBL" id="FWFR01000002">
    <property type="protein sequence ID" value="SLN63162.1"/>
    <property type="molecule type" value="Genomic_DNA"/>
</dbReference>
<proteinExistence type="predicted"/>
<keyword evidence="3" id="KW-1185">Reference proteome</keyword>
<dbReference type="Pfam" id="PF00483">
    <property type="entry name" value="NTP_transferase"/>
    <property type="match status" value="1"/>
</dbReference>
<dbReference type="GO" id="GO:0047343">
    <property type="term" value="F:glucose-1-phosphate cytidylyltransferase activity"/>
    <property type="evidence" value="ECO:0007669"/>
    <property type="project" value="UniProtKB-EC"/>
</dbReference>
<protein>
    <submittedName>
        <fullName evidence="2">Glucose-1-phosphate cytidylyltransferase</fullName>
        <ecNumber evidence="2">2.7.7.33</ecNumber>
    </submittedName>
</protein>
<dbReference type="AlphaFoldDB" id="A0A1Y5TGK6"/>
<dbReference type="InterPro" id="IPR013446">
    <property type="entry name" value="G1P_cyt_trans-like"/>
</dbReference>
<evidence type="ECO:0000259" key="1">
    <source>
        <dbReference type="Pfam" id="PF00483"/>
    </source>
</evidence>
<name>A0A1Y5TGK6_9PROT</name>
<dbReference type="Proteomes" id="UP000193200">
    <property type="component" value="Unassembled WGS sequence"/>
</dbReference>
<sequence length="269" mass="30253">MTNDLKDIPAVILCGGLGTRFAEETTIRPKPMVEIDNRPILWHIMSHYALFGVRRFILCLGYKGDMIRDYFLHYWRINRDIEVNLKSGTAQVLDNGGRGPEDWDVVLAETGRLSQTGMRIRKVLDRIDSPTFFATYGDGVSTVDIGALYEAHRKSGRLATITGVRPSSRFGELDIEGGQIKTFQEKPQSQGGWINGGFMVLEKPAFDHLGPADDVSLERGVLEVLADREQLSVHCHGGFWQCMDTARERDLLNEMCKGGTPPWLRRDAE</sequence>
<organism evidence="2 3">
    <name type="scientific">Oceanibacterium hippocampi</name>
    <dbReference type="NCBI Taxonomy" id="745714"/>
    <lineage>
        <taxon>Bacteria</taxon>
        <taxon>Pseudomonadati</taxon>
        <taxon>Pseudomonadota</taxon>
        <taxon>Alphaproteobacteria</taxon>
        <taxon>Sneathiellales</taxon>
        <taxon>Sneathiellaceae</taxon>
        <taxon>Oceanibacterium</taxon>
    </lineage>
</organism>
<evidence type="ECO:0000313" key="2">
    <source>
        <dbReference type="EMBL" id="SLN63162.1"/>
    </source>
</evidence>
<keyword evidence="2" id="KW-0548">Nucleotidyltransferase</keyword>
<feature type="domain" description="Nucleotidyl transferase" evidence="1">
    <location>
        <begin position="10"/>
        <end position="209"/>
    </location>
</feature>
<gene>
    <name evidence="2" type="primary">rfbF</name>
    <name evidence="2" type="ORF">OCH7691_02822</name>
</gene>